<evidence type="ECO:0008006" key="4">
    <source>
        <dbReference type="Google" id="ProtNLM"/>
    </source>
</evidence>
<dbReference type="OrthoDB" id="1367364at2"/>
<organism evidence="2 3">
    <name type="scientific">Vibrio ouci</name>
    <dbReference type="NCBI Taxonomy" id="2499078"/>
    <lineage>
        <taxon>Bacteria</taxon>
        <taxon>Pseudomonadati</taxon>
        <taxon>Pseudomonadota</taxon>
        <taxon>Gammaproteobacteria</taxon>
        <taxon>Vibrionales</taxon>
        <taxon>Vibrionaceae</taxon>
        <taxon>Vibrio</taxon>
    </lineage>
</organism>
<comment type="caution">
    <text evidence="2">The sequence shown here is derived from an EMBL/GenBank/DDBJ whole genome shotgun (WGS) entry which is preliminary data.</text>
</comment>
<evidence type="ECO:0000313" key="2">
    <source>
        <dbReference type="EMBL" id="TFH88823.1"/>
    </source>
</evidence>
<evidence type="ECO:0000313" key="3">
    <source>
        <dbReference type="Proteomes" id="UP000297753"/>
    </source>
</evidence>
<feature type="chain" id="PRO_5021235677" description="Nuclear transport factor 2 family protein" evidence="1">
    <location>
        <begin position="21"/>
        <end position="147"/>
    </location>
</feature>
<reference evidence="2 3" key="1">
    <citation type="submission" date="2019-01" db="EMBL/GenBank/DDBJ databases">
        <title>Vibrio BEI176 sp. nov, a marine bacterium isolated from China: eastern marignal seas.</title>
        <authorList>
            <person name="Li B."/>
        </authorList>
    </citation>
    <scope>NUCLEOTIDE SEQUENCE [LARGE SCALE GENOMIC DNA]</scope>
    <source>
        <strain evidence="2 3">BEI176</strain>
    </source>
</reference>
<sequence length="147" mass="17135">MKTKILIILSLLVLSNPSFAFQKEIDKFFEIYESGKPIEAVDSIYSTSKWITLKTDDVLNVKTQFQNLTSLIGEYQGKVKIGEVHVAERLYHISYLALYERQPVRFEFVFYKPKNDWTISSFSFDFEIDDQLKDFARAKIVGFIPDS</sequence>
<protein>
    <recommendedName>
        <fullName evidence="4">Nuclear transport factor 2 family protein</fullName>
    </recommendedName>
</protein>
<gene>
    <name evidence="2" type="ORF">ELS82_25880</name>
</gene>
<keyword evidence="3" id="KW-1185">Reference proteome</keyword>
<dbReference type="AlphaFoldDB" id="A0A4Y8W877"/>
<name>A0A4Y8W877_9VIBR</name>
<dbReference type="Proteomes" id="UP000297753">
    <property type="component" value="Unassembled WGS sequence"/>
</dbReference>
<dbReference type="RefSeq" id="WP_134837851.1">
    <property type="nucleotide sequence ID" value="NZ_SATR01000330.1"/>
</dbReference>
<feature type="signal peptide" evidence="1">
    <location>
        <begin position="1"/>
        <end position="20"/>
    </location>
</feature>
<evidence type="ECO:0000256" key="1">
    <source>
        <dbReference type="SAM" id="SignalP"/>
    </source>
</evidence>
<keyword evidence="1" id="KW-0732">Signal</keyword>
<dbReference type="EMBL" id="SATR01000330">
    <property type="protein sequence ID" value="TFH88823.1"/>
    <property type="molecule type" value="Genomic_DNA"/>
</dbReference>
<proteinExistence type="predicted"/>
<accession>A0A4Y8W877</accession>